<comment type="caution">
    <text evidence="4">The sequence shown here is derived from an EMBL/GenBank/DDBJ whole genome shotgun (WGS) entry which is preliminary data.</text>
</comment>
<dbReference type="InterPro" id="IPR014774">
    <property type="entry name" value="KaiC-like_dom"/>
</dbReference>
<name>K2Q2N3_9HYPH</name>
<feature type="domain" description="KaiC-like" evidence="3">
    <location>
        <begin position="72"/>
        <end position="205"/>
    </location>
</feature>
<dbReference type="GO" id="GO:0005524">
    <property type="term" value="F:ATP binding"/>
    <property type="evidence" value="ECO:0007669"/>
    <property type="project" value="UniProtKB-KW"/>
</dbReference>
<organism evidence="4 5">
    <name type="scientific">Agrobacterium albertimagni AOL15</name>
    <dbReference type="NCBI Taxonomy" id="1156935"/>
    <lineage>
        <taxon>Bacteria</taxon>
        <taxon>Pseudomonadati</taxon>
        <taxon>Pseudomonadota</taxon>
        <taxon>Alphaproteobacteria</taxon>
        <taxon>Hyphomicrobiales</taxon>
        <taxon>Rhizobiaceae</taxon>
        <taxon>Rhizobium/Agrobacterium group</taxon>
        <taxon>Agrobacterium</taxon>
    </lineage>
</organism>
<dbReference type="InterPro" id="IPR027417">
    <property type="entry name" value="P-loop_NTPase"/>
</dbReference>
<dbReference type="NCBIfam" id="NF004629">
    <property type="entry name" value="PRK05973.1"/>
    <property type="match status" value="1"/>
</dbReference>
<sequence length="248" mass="28033">MRFLPVIRGTAMTKSTPIFYLKRKARLLSRREGMPLAAALNEVAREEGFSCWSLLTSRRTLDATNRVDYRDFEPGELILVGARPGQGKTLLTLQILIDAMRNGQHGLFFTLAYTEREVVERMHRLDATPSEFNGLFELHDSERIDADYIIASLGGLPSGTVVVIDYLQMLNERRETPDLEHQVGQLRSYAKANGLVMIFISQVDRRFEAERDGLPGQAHIRLPNPLDLSLFDRFIFLNAGAIQEVKAA</sequence>
<evidence type="ECO:0000313" key="5">
    <source>
        <dbReference type="Proteomes" id="UP000007123"/>
    </source>
</evidence>
<keyword evidence="5" id="KW-1185">Reference proteome</keyword>
<dbReference type="Pfam" id="PF06745">
    <property type="entry name" value="ATPase"/>
    <property type="match status" value="1"/>
</dbReference>
<keyword evidence="2" id="KW-0067">ATP-binding</keyword>
<evidence type="ECO:0000259" key="3">
    <source>
        <dbReference type="Pfam" id="PF06745"/>
    </source>
</evidence>
<keyword evidence="1" id="KW-0547">Nucleotide-binding</keyword>
<evidence type="ECO:0000256" key="1">
    <source>
        <dbReference type="ARBA" id="ARBA00022741"/>
    </source>
</evidence>
<dbReference type="EMBL" id="ALJF01000014">
    <property type="protein sequence ID" value="EKF57979.1"/>
    <property type="molecule type" value="Genomic_DNA"/>
</dbReference>
<gene>
    <name evidence="4" type="ORF">QWE_18674</name>
</gene>
<dbReference type="AlphaFoldDB" id="K2Q2N3"/>
<dbReference type="Gene3D" id="3.40.50.300">
    <property type="entry name" value="P-loop containing nucleotide triphosphate hydrolases"/>
    <property type="match status" value="1"/>
</dbReference>
<keyword evidence="4" id="KW-0347">Helicase</keyword>
<evidence type="ECO:0000256" key="2">
    <source>
        <dbReference type="ARBA" id="ARBA00022840"/>
    </source>
</evidence>
<accession>K2Q2N3</accession>
<dbReference type="eggNOG" id="COG0467">
    <property type="taxonomic scope" value="Bacteria"/>
</dbReference>
<dbReference type="GO" id="GO:0004386">
    <property type="term" value="F:helicase activity"/>
    <property type="evidence" value="ECO:0007669"/>
    <property type="project" value="UniProtKB-KW"/>
</dbReference>
<proteinExistence type="predicted"/>
<keyword evidence="4" id="KW-0378">Hydrolase</keyword>
<dbReference type="Proteomes" id="UP000007123">
    <property type="component" value="Unassembled WGS sequence"/>
</dbReference>
<dbReference type="SUPFAM" id="SSF52540">
    <property type="entry name" value="P-loop containing nucleoside triphosphate hydrolases"/>
    <property type="match status" value="1"/>
</dbReference>
<dbReference type="PATRIC" id="fig|1156935.5.peg.3798"/>
<dbReference type="PANTHER" id="PTHR43637">
    <property type="entry name" value="UPF0273 PROTEIN TM_0370"/>
    <property type="match status" value="1"/>
</dbReference>
<dbReference type="STRING" id="1156935.QWE_18674"/>
<evidence type="ECO:0000313" key="4">
    <source>
        <dbReference type="EMBL" id="EKF57979.1"/>
    </source>
</evidence>
<reference evidence="4 5" key="1">
    <citation type="journal article" date="2012" name="J. Bacteriol.">
        <title>Draft Genome Sequence of Agrobacterium albertimagni Strain AOL15.</title>
        <authorList>
            <person name="Trimble W.L."/>
            <person name="Phung le T."/>
            <person name="Meyer F."/>
            <person name="Gilbert J.A."/>
            <person name="Silver S."/>
        </authorList>
    </citation>
    <scope>NUCLEOTIDE SEQUENCE [LARGE SCALE GENOMIC DNA]</scope>
    <source>
        <strain evidence="4 5">AOL15</strain>
    </source>
</reference>
<protein>
    <submittedName>
        <fullName evidence="4">Replicative DNA helicase</fullName>
    </submittedName>
</protein>